<sequence length="127" mass="13039">MDDRDKTDGHGDSGQPDVSDAELSGRLRGLGSALDKVQAERQAEKKASAGADRTSSSAGMALAFRLGAEFVAGVLVGAGLGWVIDRFLGVAPWGMIVFILFGFGAGIVNMMRAAGEFGRKGPPQGGA</sequence>
<dbReference type="InterPro" id="IPR032820">
    <property type="entry name" value="ATPase_put"/>
</dbReference>
<feature type="transmembrane region" description="Helical" evidence="3">
    <location>
        <begin position="90"/>
        <end position="110"/>
    </location>
</feature>
<keyword evidence="1" id="KW-0406">Ion transport</keyword>
<keyword evidence="1 3" id="KW-0472">Membrane</keyword>
<name>A0A9E6ZWQ5_9HYPH</name>
<dbReference type="PIRSF" id="PIRSF032126">
    <property type="entry name" value="F0F1_ATP_synthase_subunit_I"/>
    <property type="match status" value="1"/>
</dbReference>
<evidence type="ECO:0000256" key="2">
    <source>
        <dbReference type="SAM" id="MobiDB-lite"/>
    </source>
</evidence>
<gene>
    <name evidence="4" type="ORF">K9D25_03515</name>
</gene>
<feature type="region of interest" description="Disordered" evidence="2">
    <location>
        <begin position="1"/>
        <end position="56"/>
    </location>
</feature>
<comment type="function">
    <text evidence="1">A possible function for this protein is to guide the assembly of the membrane sector of the ATPase enzyme complex.</text>
</comment>
<feature type="compositionally biased region" description="Basic and acidic residues" evidence="2">
    <location>
        <begin position="37"/>
        <end position="47"/>
    </location>
</feature>
<dbReference type="AlphaFoldDB" id="A0A9E6ZWQ5"/>
<feature type="compositionally biased region" description="Basic and acidic residues" evidence="2">
    <location>
        <begin position="1"/>
        <end position="11"/>
    </location>
</feature>
<keyword evidence="3" id="KW-0812">Transmembrane</keyword>
<dbReference type="Proteomes" id="UP000831684">
    <property type="component" value="Chromosome"/>
</dbReference>
<evidence type="ECO:0000256" key="3">
    <source>
        <dbReference type="SAM" id="Phobius"/>
    </source>
</evidence>
<comment type="similarity">
    <text evidence="1">Belongs to the bacterial AtpI family.</text>
</comment>
<dbReference type="KEGG" id="apol:K9D25_03515"/>
<dbReference type="EMBL" id="CP083239">
    <property type="protein sequence ID" value="UOK71806.1"/>
    <property type="molecule type" value="Genomic_DNA"/>
</dbReference>
<organism evidence="4 5">
    <name type="scientific">Ancylobacter polymorphus</name>
    <dbReference type="NCBI Taxonomy" id="223390"/>
    <lineage>
        <taxon>Bacteria</taxon>
        <taxon>Pseudomonadati</taxon>
        <taxon>Pseudomonadota</taxon>
        <taxon>Alphaproteobacteria</taxon>
        <taxon>Hyphomicrobiales</taxon>
        <taxon>Xanthobacteraceae</taxon>
        <taxon>Ancylobacter</taxon>
    </lineage>
</organism>
<dbReference type="GO" id="GO:1902600">
    <property type="term" value="P:proton transmembrane transport"/>
    <property type="evidence" value="ECO:0007669"/>
    <property type="project" value="UniProtKB-KW"/>
</dbReference>
<protein>
    <recommendedName>
        <fullName evidence="1">ATP synthase protein I</fullName>
    </recommendedName>
</protein>
<dbReference type="InterPro" id="IPR016989">
    <property type="entry name" value="Atp1_alphaprobac"/>
</dbReference>
<dbReference type="GO" id="GO:0045259">
    <property type="term" value="C:proton-transporting ATP synthase complex"/>
    <property type="evidence" value="ECO:0007669"/>
    <property type="project" value="UniProtKB-UniRule"/>
</dbReference>
<accession>A0A9E6ZWQ5</accession>
<evidence type="ECO:0000313" key="5">
    <source>
        <dbReference type="Proteomes" id="UP000831684"/>
    </source>
</evidence>
<proteinExistence type="inferred from homology"/>
<keyword evidence="1" id="KW-0813">Transport</keyword>
<feature type="transmembrane region" description="Helical" evidence="3">
    <location>
        <begin position="62"/>
        <end position="84"/>
    </location>
</feature>
<evidence type="ECO:0000256" key="1">
    <source>
        <dbReference type="PIRNR" id="PIRNR032126"/>
    </source>
</evidence>
<dbReference type="RefSeq" id="WP_244379280.1">
    <property type="nucleotide sequence ID" value="NZ_CP083239.1"/>
</dbReference>
<keyword evidence="3" id="KW-1133">Transmembrane helix</keyword>
<dbReference type="Pfam" id="PF09527">
    <property type="entry name" value="ATPase_gene1"/>
    <property type="match status" value="1"/>
</dbReference>
<evidence type="ECO:0000313" key="4">
    <source>
        <dbReference type="EMBL" id="UOK71806.1"/>
    </source>
</evidence>
<reference evidence="4" key="1">
    <citation type="submission" date="2021-09" db="EMBL/GenBank/DDBJ databases">
        <title>Network and meta-omics reveal the key degrader and cooperation patterns in an efficient 1,4-dioxane-degrading microbial community.</title>
        <authorList>
            <person name="Dai C."/>
        </authorList>
    </citation>
    <scope>NUCLEOTIDE SEQUENCE</scope>
    <source>
        <strain evidence="4">ZM13</strain>
    </source>
</reference>
<keyword evidence="1" id="KW-0375">Hydrogen ion transport</keyword>